<dbReference type="EMBL" id="JACBJI010000003">
    <property type="protein sequence ID" value="NYA70948.1"/>
    <property type="molecule type" value="Genomic_DNA"/>
</dbReference>
<organism evidence="1 2">
    <name type="scientific">Flavobacterium agri</name>
    <dbReference type="NCBI Taxonomy" id="2743471"/>
    <lineage>
        <taxon>Bacteria</taxon>
        <taxon>Pseudomonadati</taxon>
        <taxon>Bacteroidota</taxon>
        <taxon>Flavobacteriia</taxon>
        <taxon>Flavobacteriales</taxon>
        <taxon>Flavobacteriaceae</taxon>
        <taxon>Flavobacterium</taxon>
    </lineage>
</organism>
<dbReference type="AlphaFoldDB" id="A0A7Y8Y2X4"/>
<reference evidence="1 2" key="1">
    <citation type="submission" date="2020-07" db="EMBL/GenBank/DDBJ databases">
        <authorList>
            <person name="Sun Q."/>
        </authorList>
    </citation>
    <scope>NUCLEOTIDE SEQUENCE [LARGE SCALE GENOMIC DNA]</scope>
    <source>
        <strain evidence="1 2">MAH-1</strain>
    </source>
</reference>
<dbReference type="RefSeq" id="WP_176005758.1">
    <property type="nucleotide sequence ID" value="NZ_JABWMI010000010.1"/>
</dbReference>
<gene>
    <name evidence="1" type="ORF">HZF10_08460</name>
</gene>
<evidence type="ECO:0000313" key="2">
    <source>
        <dbReference type="Proteomes" id="UP000535020"/>
    </source>
</evidence>
<comment type="caution">
    <text evidence="1">The sequence shown here is derived from an EMBL/GenBank/DDBJ whole genome shotgun (WGS) entry which is preliminary data.</text>
</comment>
<dbReference type="Proteomes" id="UP000535020">
    <property type="component" value="Unassembled WGS sequence"/>
</dbReference>
<name>A0A7Y8Y2X4_9FLAO</name>
<protein>
    <submittedName>
        <fullName evidence="1">HEAT repeat domain-containing protein</fullName>
    </submittedName>
</protein>
<sequence length="327" mass="36955">MKKLIVCLTFFLGTAVYPQLNDANLVAENDTPVVSRSNKAIATASPEIKNYTEDELLKAISSANAETKIAIAEELVERKSPKIADAFSKLLTNDDVAERKIGVISYQTNAASELYVAVSHQKEKADRKRYYERTTTKGLQKELKGMFGRDYDTKWTLAETDACLAKLTAMALAENNIAPRTLNTIFYTNDFKSKNYARVKYFAQKYPTAEILATLANFKNPADISYLTKHAQASYLAYSVYPHAAFFPSLQMNVDKDFENKDFQNAITAYRNAESKAVLEKICRNICNGNAVKANRDDKLFQLYSIIEKRNCRTYDSVLKKIDKLML</sequence>
<keyword evidence="2" id="KW-1185">Reference proteome</keyword>
<proteinExistence type="predicted"/>
<accession>A0A7Y8Y2X4</accession>
<evidence type="ECO:0000313" key="1">
    <source>
        <dbReference type="EMBL" id="NYA70948.1"/>
    </source>
</evidence>